<sequence>MPDERNPLSVVEDLRWFLADVCSGKDKMSAAPGGLKHVATEPAQIGGKRERRRVPSGRAAALRRAPSDSDCSGETASLSADSAERAPRAPPTLNKSRSRRRGSEWEVLEGLKDGQRFEKRPEVFNGYLHKKRKWPLKGWHKRFFVIDGGILVYARSPTDVARGRLHGSVDVGRYIMLAQHLAIRTCQILTKIVGKFGNNFDEYTDHDDMAVLGNTRRYAKIQIVKLGGGGSIGAIFLSQWVVRSYTT</sequence>
<keyword evidence="3" id="KW-1185">Reference proteome</keyword>
<dbReference type="Proteomes" id="UP000653454">
    <property type="component" value="Unassembled WGS sequence"/>
</dbReference>
<dbReference type="InterPro" id="IPR011993">
    <property type="entry name" value="PH-like_dom_sf"/>
</dbReference>
<evidence type="ECO:0000313" key="3">
    <source>
        <dbReference type="Proteomes" id="UP000653454"/>
    </source>
</evidence>
<gene>
    <name evidence="2" type="ORF">PLXY2_LOCUS10264</name>
</gene>
<evidence type="ECO:0000256" key="1">
    <source>
        <dbReference type="SAM" id="MobiDB-lite"/>
    </source>
</evidence>
<name>A0A8S4FVM3_PLUXY</name>
<dbReference type="Gene3D" id="2.30.29.30">
    <property type="entry name" value="Pleckstrin-homology domain (PH domain)/Phosphotyrosine-binding domain (PTB)"/>
    <property type="match status" value="1"/>
</dbReference>
<comment type="caution">
    <text evidence="2">The sequence shown here is derived from an EMBL/GenBank/DDBJ whole genome shotgun (WGS) entry which is preliminary data.</text>
</comment>
<accession>A0A8S4FVM3</accession>
<dbReference type="SUPFAM" id="SSF50729">
    <property type="entry name" value="PH domain-like"/>
    <property type="match status" value="1"/>
</dbReference>
<feature type="compositionally biased region" description="Polar residues" evidence="1">
    <location>
        <begin position="69"/>
        <end position="80"/>
    </location>
</feature>
<proteinExistence type="predicted"/>
<reference evidence="2" key="1">
    <citation type="submission" date="2020-11" db="EMBL/GenBank/DDBJ databases">
        <authorList>
            <person name="Whiteford S."/>
        </authorList>
    </citation>
    <scope>NUCLEOTIDE SEQUENCE</scope>
</reference>
<feature type="region of interest" description="Disordered" evidence="1">
    <location>
        <begin position="28"/>
        <end position="100"/>
    </location>
</feature>
<evidence type="ECO:0000313" key="2">
    <source>
        <dbReference type="EMBL" id="CAG9131194.1"/>
    </source>
</evidence>
<protein>
    <submittedName>
        <fullName evidence="2">(diamondback moth) hypothetical protein</fullName>
    </submittedName>
</protein>
<dbReference type="EMBL" id="CAJHNJ030000044">
    <property type="protein sequence ID" value="CAG9131194.1"/>
    <property type="molecule type" value="Genomic_DNA"/>
</dbReference>
<organism evidence="2 3">
    <name type="scientific">Plutella xylostella</name>
    <name type="common">Diamondback moth</name>
    <name type="synonym">Plutella maculipennis</name>
    <dbReference type="NCBI Taxonomy" id="51655"/>
    <lineage>
        <taxon>Eukaryota</taxon>
        <taxon>Metazoa</taxon>
        <taxon>Ecdysozoa</taxon>
        <taxon>Arthropoda</taxon>
        <taxon>Hexapoda</taxon>
        <taxon>Insecta</taxon>
        <taxon>Pterygota</taxon>
        <taxon>Neoptera</taxon>
        <taxon>Endopterygota</taxon>
        <taxon>Lepidoptera</taxon>
        <taxon>Glossata</taxon>
        <taxon>Ditrysia</taxon>
        <taxon>Yponomeutoidea</taxon>
        <taxon>Plutellidae</taxon>
        <taxon>Plutella</taxon>
    </lineage>
</organism>
<dbReference type="AlphaFoldDB" id="A0A8S4FVM3"/>